<feature type="transmembrane region" description="Helical" evidence="7">
    <location>
        <begin position="173"/>
        <end position="199"/>
    </location>
</feature>
<feature type="transmembrane region" description="Helical" evidence="7">
    <location>
        <begin position="60"/>
        <end position="80"/>
    </location>
</feature>
<feature type="transmembrane region" description="Helical" evidence="7">
    <location>
        <begin position="343"/>
        <end position="361"/>
    </location>
</feature>
<evidence type="ECO:0000259" key="8">
    <source>
        <dbReference type="Pfam" id="PF06808"/>
    </source>
</evidence>
<dbReference type="Proteomes" id="UP000029917">
    <property type="component" value="Unassembled WGS sequence"/>
</dbReference>
<evidence type="ECO:0000256" key="4">
    <source>
        <dbReference type="ARBA" id="ARBA00022692"/>
    </source>
</evidence>
<feature type="transmembrane region" description="Helical" evidence="7">
    <location>
        <begin position="418"/>
        <end position="438"/>
    </location>
</feature>
<feature type="domain" description="TRAP C4-dicarboxylate transport system permease DctM subunit" evidence="8">
    <location>
        <begin position="11"/>
        <end position="430"/>
    </location>
</feature>
<reference evidence="9 10" key="1">
    <citation type="submission" date="2014-09" db="EMBL/GenBank/DDBJ databases">
        <authorList>
            <person name="McGinnis J.M."/>
            <person name="Wolfgang W.J."/>
        </authorList>
    </citation>
    <scope>NUCLEOTIDE SEQUENCE [LARGE SCALE GENOMIC DNA]</scope>
    <source>
        <strain evidence="9 10">HAMBI 3106</strain>
    </source>
</reference>
<dbReference type="OrthoDB" id="9790209at2"/>
<evidence type="ECO:0000313" key="10">
    <source>
        <dbReference type="Proteomes" id="UP000029917"/>
    </source>
</evidence>
<dbReference type="RefSeq" id="WP_036716180.1">
    <property type="nucleotide sequence ID" value="NZ_JRKS01000002.1"/>
</dbReference>
<evidence type="ECO:0000256" key="3">
    <source>
        <dbReference type="ARBA" id="ARBA00022519"/>
    </source>
</evidence>
<dbReference type="NCBIfam" id="TIGR00786">
    <property type="entry name" value="dctM"/>
    <property type="match status" value="1"/>
</dbReference>
<protein>
    <recommendedName>
        <fullName evidence="7">TRAP transporter large permease protein</fullName>
    </recommendedName>
</protein>
<sequence length="439" mass="45917">MTGIAAGLTGFAVLLGLMAIRIPIAVAMLAVGIGGYGLVNGWMPLLAYLKTNTYYQFSTYSLSVIPLFVLMGEFATHAGMSRALYRAAAAFLGHLRGGLAMASIGGCAAFGAICGSSLATAATMGQVALPEMRRYNYSGALSTGSLAAGGTLGILIPPSVILVLYALMAEQNIAKMFVAAMIPGIIAAIGYMIAVAVYVRIRPGEGPAAPAASWTERLASLRETWSIILIFGVVVVGMYGGWFTPTEGAAVGAFGAFVLAVLHGGMRMGGLITCLQGTAKTSAMIFLIMLGAEMFNAFLSATQTPMLAATMIAESGLSPMMVLAAILLLYLAMGCVMDSMSMLLLTIPIFYPIIAGLDFGMSREDTLIWFGILAVVVVEVGLITPPVGMNVFVINGMARDVPMWESFRGVMPFLISDILRILLLVAFPAITLGLVRALG</sequence>
<evidence type="ECO:0000313" key="9">
    <source>
        <dbReference type="EMBL" id="KGJ09401.1"/>
    </source>
</evidence>
<feature type="transmembrane region" description="Helical" evidence="7">
    <location>
        <begin position="249"/>
        <end position="269"/>
    </location>
</feature>
<evidence type="ECO:0000256" key="6">
    <source>
        <dbReference type="ARBA" id="ARBA00023136"/>
    </source>
</evidence>
<dbReference type="PIRSF" id="PIRSF006066">
    <property type="entry name" value="HI0050"/>
    <property type="match status" value="1"/>
</dbReference>
<keyword evidence="3 7" id="KW-0997">Cell inner membrane</keyword>
<gene>
    <name evidence="9" type="ORF">IC63_01115</name>
</gene>
<reference evidence="9 10" key="2">
    <citation type="submission" date="2014-10" db="EMBL/GenBank/DDBJ databases">
        <title>Paracoccus sanguinis sp. nov., isolated from clinical specimens of New York State patients.</title>
        <authorList>
            <person name="Mingle L.A."/>
            <person name="Cole J.A."/>
            <person name="Lapierre P."/>
            <person name="Musser K.A."/>
        </authorList>
    </citation>
    <scope>NUCLEOTIDE SEQUENCE [LARGE SCALE GENOMIC DNA]</scope>
    <source>
        <strain evidence="9 10">HAMBI 3106</strain>
    </source>
</reference>
<evidence type="ECO:0000256" key="7">
    <source>
        <dbReference type="RuleBase" id="RU369079"/>
    </source>
</evidence>
<dbReference type="GO" id="GO:0022857">
    <property type="term" value="F:transmembrane transporter activity"/>
    <property type="evidence" value="ECO:0007669"/>
    <property type="project" value="UniProtKB-UniRule"/>
</dbReference>
<dbReference type="AlphaFoldDB" id="A0A099FGN8"/>
<feature type="transmembrane region" description="Helical" evidence="7">
    <location>
        <begin position="224"/>
        <end position="243"/>
    </location>
</feature>
<dbReference type="STRING" id="690417.IC63_01115"/>
<keyword evidence="4 7" id="KW-0812">Transmembrane</keyword>
<feature type="transmembrane region" description="Helical" evidence="7">
    <location>
        <begin position="281"/>
        <end position="301"/>
    </location>
</feature>
<comment type="caution">
    <text evidence="9">The sequence shown here is derived from an EMBL/GenBank/DDBJ whole genome shotgun (WGS) entry which is preliminary data.</text>
</comment>
<organism evidence="9 10">
    <name type="scientific">Paracoccus sphaerophysae</name>
    <dbReference type="NCBI Taxonomy" id="690417"/>
    <lineage>
        <taxon>Bacteria</taxon>
        <taxon>Pseudomonadati</taxon>
        <taxon>Pseudomonadota</taxon>
        <taxon>Alphaproteobacteria</taxon>
        <taxon>Rhodobacterales</taxon>
        <taxon>Paracoccaceae</taxon>
        <taxon>Paracoccus</taxon>
    </lineage>
</organism>
<dbReference type="PANTHER" id="PTHR33362:SF5">
    <property type="entry name" value="C4-DICARBOXYLATE TRAP TRANSPORTER LARGE PERMEASE PROTEIN DCTM"/>
    <property type="match status" value="1"/>
</dbReference>
<evidence type="ECO:0000256" key="2">
    <source>
        <dbReference type="ARBA" id="ARBA00022475"/>
    </source>
</evidence>
<dbReference type="InterPro" id="IPR004681">
    <property type="entry name" value="TRAP_DctM"/>
</dbReference>
<keyword evidence="5 7" id="KW-1133">Transmembrane helix</keyword>
<comment type="subcellular location">
    <subcellularLocation>
        <location evidence="1 7">Cell inner membrane</location>
        <topology evidence="1 7">Multi-pass membrane protein</topology>
    </subcellularLocation>
</comment>
<proteinExistence type="inferred from homology"/>
<dbReference type="PANTHER" id="PTHR33362">
    <property type="entry name" value="SIALIC ACID TRAP TRANSPORTER PERMEASE PROTEIN SIAT-RELATED"/>
    <property type="match status" value="1"/>
</dbReference>
<keyword evidence="7" id="KW-0813">Transport</keyword>
<keyword evidence="2" id="KW-1003">Cell membrane</keyword>
<feature type="transmembrane region" description="Helical" evidence="7">
    <location>
        <begin position="146"/>
        <end position="167"/>
    </location>
</feature>
<comment type="function">
    <text evidence="7">Part of the tripartite ATP-independent periplasmic (TRAP) transport system.</text>
</comment>
<dbReference type="InterPro" id="IPR010656">
    <property type="entry name" value="DctM"/>
</dbReference>
<evidence type="ECO:0000256" key="1">
    <source>
        <dbReference type="ARBA" id="ARBA00004429"/>
    </source>
</evidence>
<feature type="transmembrane region" description="Helical" evidence="7">
    <location>
        <begin position="100"/>
        <end position="125"/>
    </location>
</feature>
<accession>A0A099FGN8</accession>
<keyword evidence="10" id="KW-1185">Reference proteome</keyword>
<comment type="similarity">
    <text evidence="7">Belongs to the TRAP transporter large permease family.</text>
</comment>
<dbReference type="Pfam" id="PF06808">
    <property type="entry name" value="DctM"/>
    <property type="match status" value="1"/>
</dbReference>
<dbReference type="EMBL" id="JRKS01000002">
    <property type="protein sequence ID" value="KGJ09401.1"/>
    <property type="molecule type" value="Genomic_DNA"/>
</dbReference>
<comment type="subunit">
    <text evidence="7">The complex comprises the extracytoplasmic solute receptor protein and the two transmembrane proteins.</text>
</comment>
<evidence type="ECO:0000256" key="5">
    <source>
        <dbReference type="ARBA" id="ARBA00022989"/>
    </source>
</evidence>
<dbReference type="GO" id="GO:0005886">
    <property type="term" value="C:plasma membrane"/>
    <property type="evidence" value="ECO:0007669"/>
    <property type="project" value="UniProtKB-SubCell"/>
</dbReference>
<feature type="transmembrane region" description="Helical" evidence="7">
    <location>
        <begin position="29"/>
        <end position="48"/>
    </location>
</feature>
<keyword evidence="6 7" id="KW-0472">Membrane</keyword>
<name>A0A099FGN8_9RHOB</name>
<feature type="transmembrane region" description="Helical" evidence="7">
    <location>
        <begin position="367"/>
        <end position="397"/>
    </location>
</feature>